<keyword evidence="18" id="KW-1185">Reference proteome</keyword>
<comment type="cofactor">
    <cofactor evidence="1">
        <name>FAD</name>
        <dbReference type="ChEBI" id="CHEBI:57692"/>
    </cofactor>
</comment>
<feature type="transmembrane region" description="Helical" evidence="15">
    <location>
        <begin position="520"/>
        <end position="546"/>
    </location>
</feature>
<protein>
    <recommendedName>
        <fullName evidence="14">ferric-chelate reductase (NADH)</fullName>
        <ecNumber evidence="14">1.16.1.7</ecNumber>
    </recommendedName>
</protein>
<dbReference type="EMBL" id="JXTC01000035">
    <property type="protein sequence ID" value="PON97000.1"/>
    <property type="molecule type" value="Genomic_DNA"/>
</dbReference>
<keyword evidence="4" id="KW-0813">Transport</keyword>
<feature type="transmembrane region" description="Helical" evidence="15">
    <location>
        <begin position="259"/>
        <end position="289"/>
    </location>
</feature>
<dbReference type="InterPro" id="IPR017927">
    <property type="entry name" value="FAD-bd_FR_type"/>
</dbReference>
<dbReference type="GO" id="GO:0140618">
    <property type="term" value="F:ferric-chelate reductase (NADH) activity"/>
    <property type="evidence" value="ECO:0007669"/>
    <property type="project" value="UniProtKB-EC"/>
</dbReference>
<dbReference type="InterPro" id="IPR013112">
    <property type="entry name" value="FAD-bd_8"/>
</dbReference>
<dbReference type="InterPro" id="IPR050369">
    <property type="entry name" value="RBOH/FRE"/>
</dbReference>
<dbReference type="InterPro" id="IPR017938">
    <property type="entry name" value="Riboflavin_synthase-like_b-brl"/>
</dbReference>
<evidence type="ECO:0000256" key="9">
    <source>
        <dbReference type="ARBA" id="ARBA00023002"/>
    </source>
</evidence>
<feature type="transmembrane region" description="Helical" evidence="15">
    <location>
        <begin position="43"/>
        <end position="63"/>
    </location>
</feature>
<evidence type="ECO:0000256" key="6">
    <source>
        <dbReference type="ARBA" id="ARBA00022723"/>
    </source>
</evidence>
<evidence type="ECO:0000259" key="16">
    <source>
        <dbReference type="PROSITE" id="PS51384"/>
    </source>
</evidence>
<evidence type="ECO:0000313" key="17">
    <source>
        <dbReference type="EMBL" id="PON97000.1"/>
    </source>
</evidence>
<dbReference type="GO" id="GO:0046872">
    <property type="term" value="F:metal ion binding"/>
    <property type="evidence" value="ECO:0007669"/>
    <property type="project" value="UniProtKB-KW"/>
</dbReference>
<dbReference type="Proteomes" id="UP000237000">
    <property type="component" value="Unassembled WGS sequence"/>
</dbReference>
<evidence type="ECO:0000313" key="18">
    <source>
        <dbReference type="Proteomes" id="UP000237000"/>
    </source>
</evidence>
<comment type="catalytic activity">
    <reaction evidence="13">
        <text>2 a Fe(II)-siderophore + NAD(+) + H(+) = 2 a Fe(III)-siderophore + NADH</text>
        <dbReference type="Rhea" id="RHEA:15061"/>
        <dbReference type="Rhea" id="RHEA-COMP:11342"/>
        <dbReference type="Rhea" id="RHEA-COMP:11344"/>
        <dbReference type="ChEBI" id="CHEBI:15378"/>
        <dbReference type="ChEBI" id="CHEBI:29033"/>
        <dbReference type="ChEBI" id="CHEBI:29034"/>
        <dbReference type="ChEBI" id="CHEBI:57540"/>
        <dbReference type="ChEBI" id="CHEBI:57945"/>
        <dbReference type="EC" id="1.16.1.7"/>
    </reaction>
</comment>
<name>A0A2P5FGS9_TREOI</name>
<proteinExistence type="inferred from homology"/>
<evidence type="ECO:0000256" key="3">
    <source>
        <dbReference type="ARBA" id="ARBA00006278"/>
    </source>
</evidence>
<comment type="similarity">
    <text evidence="3">Belongs to the ferric reductase (FRE) family.</text>
</comment>
<keyword evidence="7" id="KW-0249">Electron transport</keyword>
<dbReference type="SUPFAM" id="SSF63380">
    <property type="entry name" value="Riboflavin synthase domain-like"/>
    <property type="match status" value="1"/>
</dbReference>
<evidence type="ECO:0000256" key="10">
    <source>
        <dbReference type="ARBA" id="ARBA00023004"/>
    </source>
</evidence>
<evidence type="ECO:0000256" key="11">
    <source>
        <dbReference type="ARBA" id="ARBA00023065"/>
    </source>
</evidence>
<feature type="transmembrane region" description="Helical" evidence="15">
    <location>
        <begin position="101"/>
        <end position="124"/>
    </location>
</feature>
<keyword evidence="10" id="KW-0408">Iron</keyword>
<dbReference type="Pfam" id="PF08022">
    <property type="entry name" value="FAD_binding_8"/>
    <property type="match status" value="1"/>
</dbReference>
<feature type="transmembrane region" description="Helical" evidence="15">
    <location>
        <begin position="6"/>
        <end position="23"/>
    </location>
</feature>
<dbReference type="InterPro" id="IPR013121">
    <property type="entry name" value="Fe_red_NAD-bd_6"/>
</dbReference>
<evidence type="ECO:0000256" key="7">
    <source>
        <dbReference type="ARBA" id="ARBA00022982"/>
    </source>
</evidence>
<accession>A0A2P5FGS9</accession>
<dbReference type="SFLD" id="SFLDG01168">
    <property type="entry name" value="Ferric_reductase_subgroup_(FRE"/>
    <property type="match status" value="1"/>
</dbReference>
<dbReference type="SFLD" id="SFLDS00052">
    <property type="entry name" value="Ferric_Reductase_Domain"/>
    <property type="match status" value="1"/>
</dbReference>
<keyword evidence="11" id="KW-0406">Ion transport</keyword>
<dbReference type="FunFam" id="3.40.50.80:FF:000039">
    <property type="entry name" value="Ferric reduction oxidase 3"/>
    <property type="match status" value="1"/>
</dbReference>
<evidence type="ECO:0000256" key="13">
    <source>
        <dbReference type="ARBA" id="ARBA00050970"/>
    </source>
</evidence>
<dbReference type="PANTHER" id="PTHR11972:SF41">
    <property type="entry name" value="FERRIC REDUCTION OXIDASE 2"/>
    <property type="match status" value="1"/>
</dbReference>
<dbReference type="GO" id="GO:0005886">
    <property type="term" value="C:plasma membrane"/>
    <property type="evidence" value="ECO:0007669"/>
    <property type="project" value="TreeGrafter"/>
</dbReference>
<evidence type="ECO:0000256" key="2">
    <source>
        <dbReference type="ARBA" id="ARBA00004141"/>
    </source>
</evidence>
<evidence type="ECO:0000256" key="15">
    <source>
        <dbReference type="SAM" id="Phobius"/>
    </source>
</evidence>
<feature type="transmembrane region" description="Helical" evidence="15">
    <location>
        <begin position="184"/>
        <end position="206"/>
    </location>
</feature>
<dbReference type="PROSITE" id="PS51384">
    <property type="entry name" value="FAD_FR"/>
    <property type="match status" value="1"/>
</dbReference>
<reference evidence="18" key="1">
    <citation type="submission" date="2016-06" db="EMBL/GenBank/DDBJ databases">
        <title>Parallel loss of symbiosis genes in relatives of nitrogen-fixing non-legume Parasponia.</title>
        <authorList>
            <person name="Van Velzen R."/>
            <person name="Holmer R."/>
            <person name="Bu F."/>
            <person name="Rutten L."/>
            <person name="Van Zeijl A."/>
            <person name="Liu W."/>
            <person name="Santuari L."/>
            <person name="Cao Q."/>
            <person name="Sharma T."/>
            <person name="Shen D."/>
            <person name="Roswanjaya Y."/>
            <person name="Wardhani T."/>
            <person name="Kalhor M.S."/>
            <person name="Jansen J."/>
            <person name="Van den Hoogen J."/>
            <person name="Gungor B."/>
            <person name="Hartog M."/>
            <person name="Hontelez J."/>
            <person name="Verver J."/>
            <person name="Yang W.-C."/>
            <person name="Schijlen E."/>
            <person name="Repin R."/>
            <person name="Schilthuizen M."/>
            <person name="Schranz E."/>
            <person name="Heidstra R."/>
            <person name="Miyata K."/>
            <person name="Fedorova E."/>
            <person name="Kohlen W."/>
            <person name="Bisseling T."/>
            <person name="Smit S."/>
            <person name="Geurts R."/>
        </authorList>
    </citation>
    <scope>NUCLEOTIDE SEQUENCE [LARGE SCALE GENOMIC DNA]</scope>
    <source>
        <strain evidence="18">cv. RG33-2</strain>
    </source>
</reference>
<dbReference type="OrthoDB" id="167398at2759"/>
<comment type="subcellular location">
    <subcellularLocation>
        <location evidence="2">Membrane</location>
        <topology evidence="2">Multi-pass membrane protein</topology>
    </subcellularLocation>
</comment>
<keyword evidence="6" id="KW-0479">Metal-binding</keyword>
<evidence type="ECO:0000256" key="5">
    <source>
        <dbReference type="ARBA" id="ARBA00022692"/>
    </source>
</evidence>
<gene>
    <name evidence="17" type="ORF">TorRG33x02_073790</name>
</gene>
<feature type="transmembrane region" description="Helical" evidence="15">
    <location>
        <begin position="227"/>
        <end position="247"/>
    </location>
</feature>
<dbReference type="InterPro" id="IPR039261">
    <property type="entry name" value="FNR_nucleotide-bd"/>
</dbReference>
<evidence type="ECO:0000256" key="1">
    <source>
        <dbReference type="ARBA" id="ARBA00001974"/>
    </source>
</evidence>
<dbReference type="GO" id="GO:0006811">
    <property type="term" value="P:monoatomic ion transport"/>
    <property type="evidence" value="ECO:0007669"/>
    <property type="project" value="UniProtKB-KW"/>
</dbReference>
<sequence length="692" mass="78278">MVVFVGYSLIWFMMPTNTFYLQWLPDIHAKTDSTYFGQQGANILIYTFPILFIATLSCLYLHIRKKMDDNNTERLENVYWKSWSQPVLVKGPLGIVSWMELSFLAMFITLLVWSFCSYLHSMFANINQQAAQMRLSLWEAKLESSALMLGLVGNICLAFLFFPVTRGSSILQLIGLTSESSIKYHIWLGHIAMTLFTAHGLCYIIFWAKTSQISQMLKWNKVGISNVAGEVALVSGLIMWGTSFHAIRRKIFELFFYTHHLYVVFVVFFVLHVGFSYSCVMLPGFYLFLIDRYLRFLQSQQKIRVVSARVLPCQVVELNFSKCPGLSYSPRSNVFLNVPGISKLQWHPFTVTSSSNLEPEKLSVVIKSEGSWSQNLYDRLSSSPRMDRMDISIEGPYGPSSTEFLRHETLVMISGGSGITPFISIIRELLFMANKATSKTPSVLLICAFKKSEDLAMLELILPASGTNFDISHLQLQIQAYVTREKEPPTETLKLPQTEVWFKPNSSDLPVYAILGQNSWLWLALIVAASFLVFLVLMGVLTRYYIYPIDHNSDMMYSFSSKSALNMLFICVSIATAATAGFLTNRKQQRVAYKTRQIQNMNAATPSTSPSAWFHNTAAERELESLPHQSLVQATTVRHGTRPDLKKILMVRQSSSVGVLVSGPRNMRQEVAAICSSGSANNLHFQSSSFSW</sequence>
<dbReference type="Pfam" id="PF01794">
    <property type="entry name" value="Ferric_reduct"/>
    <property type="match status" value="1"/>
</dbReference>
<keyword evidence="9" id="KW-0560">Oxidoreductase</keyword>
<dbReference type="SUPFAM" id="SSF52343">
    <property type="entry name" value="Ferredoxin reductase-like, C-terminal NADP-linked domain"/>
    <property type="match status" value="1"/>
</dbReference>
<feature type="transmembrane region" description="Helical" evidence="15">
    <location>
        <begin position="566"/>
        <end position="584"/>
    </location>
</feature>
<keyword evidence="8 15" id="KW-1133">Transmembrane helix</keyword>
<dbReference type="Gene3D" id="3.40.50.80">
    <property type="entry name" value="Nucleotide-binding domain of ferredoxin-NADP reductase (FNR) module"/>
    <property type="match status" value="1"/>
</dbReference>
<keyword evidence="5 15" id="KW-0812">Transmembrane</keyword>
<dbReference type="EC" id="1.16.1.7" evidence="14"/>
<organism evidence="17 18">
    <name type="scientific">Trema orientale</name>
    <name type="common">Charcoal tree</name>
    <name type="synonym">Celtis orientalis</name>
    <dbReference type="NCBI Taxonomy" id="63057"/>
    <lineage>
        <taxon>Eukaryota</taxon>
        <taxon>Viridiplantae</taxon>
        <taxon>Streptophyta</taxon>
        <taxon>Embryophyta</taxon>
        <taxon>Tracheophyta</taxon>
        <taxon>Spermatophyta</taxon>
        <taxon>Magnoliopsida</taxon>
        <taxon>eudicotyledons</taxon>
        <taxon>Gunneridae</taxon>
        <taxon>Pentapetalae</taxon>
        <taxon>rosids</taxon>
        <taxon>fabids</taxon>
        <taxon>Rosales</taxon>
        <taxon>Cannabaceae</taxon>
        <taxon>Trema</taxon>
    </lineage>
</organism>
<evidence type="ECO:0000256" key="8">
    <source>
        <dbReference type="ARBA" id="ARBA00022989"/>
    </source>
</evidence>
<feature type="transmembrane region" description="Helical" evidence="15">
    <location>
        <begin position="145"/>
        <end position="164"/>
    </location>
</feature>
<keyword evidence="12 15" id="KW-0472">Membrane</keyword>
<dbReference type="AlphaFoldDB" id="A0A2P5FGS9"/>
<dbReference type="PANTHER" id="PTHR11972">
    <property type="entry name" value="NADPH OXIDASE"/>
    <property type="match status" value="1"/>
</dbReference>
<dbReference type="InterPro" id="IPR013130">
    <property type="entry name" value="Fe3_Rdtase_TM_dom"/>
</dbReference>
<dbReference type="InParanoid" id="A0A2P5FGS9"/>
<evidence type="ECO:0000256" key="4">
    <source>
        <dbReference type="ARBA" id="ARBA00022448"/>
    </source>
</evidence>
<evidence type="ECO:0000256" key="12">
    <source>
        <dbReference type="ARBA" id="ARBA00023136"/>
    </source>
</evidence>
<feature type="domain" description="FAD-binding FR-type" evidence="16">
    <location>
        <begin position="298"/>
        <end position="403"/>
    </location>
</feature>
<dbReference type="CDD" id="cd06186">
    <property type="entry name" value="NOX_Duox_like_FAD_NADP"/>
    <property type="match status" value="1"/>
</dbReference>
<dbReference type="Pfam" id="PF08030">
    <property type="entry name" value="NAD_binding_6"/>
    <property type="match status" value="1"/>
</dbReference>
<comment type="caution">
    <text evidence="17">The sequence shown here is derived from an EMBL/GenBank/DDBJ whole genome shotgun (WGS) entry which is preliminary data.</text>
</comment>
<evidence type="ECO:0000256" key="14">
    <source>
        <dbReference type="ARBA" id="ARBA00066905"/>
    </source>
</evidence>